<dbReference type="EMBL" id="CH991570">
    <property type="protein sequence ID" value="EDQ85823.1"/>
    <property type="molecule type" value="Genomic_DNA"/>
</dbReference>
<feature type="compositionally biased region" description="Polar residues" evidence="1">
    <location>
        <begin position="1"/>
        <end position="18"/>
    </location>
</feature>
<dbReference type="InParanoid" id="A9V996"/>
<accession>A9V996</accession>
<gene>
    <name evidence="2" type="ORF">MONBRDRAFT_11478</name>
</gene>
<dbReference type="KEGG" id="mbr:MONBRDRAFT_11478"/>
<proteinExistence type="predicted"/>
<dbReference type="AlphaFoldDB" id="A9V996"/>
<dbReference type="RefSeq" id="XP_001749302.1">
    <property type="nucleotide sequence ID" value="XM_001749250.1"/>
</dbReference>
<feature type="compositionally biased region" description="Low complexity" evidence="1">
    <location>
        <begin position="73"/>
        <end position="89"/>
    </location>
</feature>
<keyword evidence="3" id="KW-1185">Reference proteome</keyword>
<sequence>MAQRSSAFSPHGPLQQSFDAGIAITPSTNLTGTTNTNTIGTTSDIPAVASEAAHMPPSQPEPPAKRATATIRPQSQSSASPSAASPSAARMRVSHVQPTRAAAPTASRIQAGDGISRKRRICHVCLDGVSKAKAYLICISCNLVVSGACSAYRCSSLANHRLLACRRSRRCSGHFKTGSSTMLHAPGLHLGSFEHS</sequence>
<dbReference type="GeneID" id="5894576"/>
<name>A9V996_MONBE</name>
<evidence type="ECO:0000313" key="3">
    <source>
        <dbReference type="Proteomes" id="UP000001357"/>
    </source>
</evidence>
<feature type="region of interest" description="Disordered" evidence="1">
    <location>
        <begin position="1"/>
        <end position="108"/>
    </location>
</feature>
<organism evidence="2 3">
    <name type="scientific">Monosiga brevicollis</name>
    <name type="common">Choanoflagellate</name>
    <dbReference type="NCBI Taxonomy" id="81824"/>
    <lineage>
        <taxon>Eukaryota</taxon>
        <taxon>Choanoflagellata</taxon>
        <taxon>Craspedida</taxon>
        <taxon>Salpingoecidae</taxon>
        <taxon>Monosiga</taxon>
    </lineage>
</organism>
<protein>
    <submittedName>
        <fullName evidence="2">Uncharacterized protein</fullName>
    </submittedName>
</protein>
<evidence type="ECO:0000313" key="2">
    <source>
        <dbReference type="EMBL" id="EDQ85823.1"/>
    </source>
</evidence>
<evidence type="ECO:0000256" key="1">
    <source>
        <dbReference type="SAM" id="MobiDB-lite"/>
    </source>
</evidence>
<reference evidence="2 3" key="1">
    <citation type="journal article" date="2008" name="Nature">
        <title>The genome of the choanoflagellate Monosiga brevicollis and the origin of metazoans.</title>
        <authorList>
            <consortium name="JGI Sequencing"/>
            <person name="King N."/>
            <person name="Westbrook M.J."/>
            <person name="Young S.L."/>
            <person name="Kuo A."/>
            <person name="Abedin M."/>
            <person name="Chapman J."/>
            <person name="Fairclough S."/>
            <person name="Hellsten U."/>
            <person name="Isogai Y."/>
            <person name="Letunic I."/>
            <person name="Marr M."/>
            <person name="Pincus D."/>
            <person name="Putnam N."/>
            <person name="Rokas A."/>
            <person name="Wright K.J."/>
            <person name="Zuzow R."/>
            <person name="Dirks W."/>
            <person name="Good M."/>
            <person name="Goodstein D."/>
            <person name="Lemons D."/>
            <person name="Li W."/>
            <person name="Lyons J.B."/>
            <person name="Morris A."/>
            <person name="Nichols S."/>
            <person name="Richter D.J."/>
            <person name="Salamov A."/>
            <person name="Bork P."/>
            <person name="Lim W.A."/>
            <person name="Manning G."/>
            <person name="Miller W.T."/>
            <person name="McGinnis W."/>
            <person name="Shapiro H."/>
            <person name="Tjian R."/>
            <person name="Grigoriev I.V."/>
            <person name="Rokhsar D."/>
        </authorList>
    </citation>
    <scope>NUCLEOTIDE SEQUENCE [LARGE SCALE GENOMIC DNA]</scope>
    <source>
        <strain evidence="3">MX1 / ATCC 50154</strain>
    </source>
</reference>
<feature type="compositionally biased region" description="Low complexity" evidence="1">
    <location>
        <begin position="24"/>
        <end position="43"/>
    </location>
</feature>
<dbReference type="Proteomes" id="UP000001357">
    <property type="component" value="Unassembled WGS sequence"/>
</dbReference>